<evidence type="ECO:0000313" key="1">
    <source>
        <dbReference type="EMBL" id="KAJ3658897.1"/>
    </source>
</evidence>
<evidence type="ECO:0000313" key="3">
    <source>
        <dbReference type="Proteomes" id="UP001168821"/>
    </source>
</evidence>
<name>A0AA38MK33_9CUCU</name>
<dbReference type="AlphaFoldDB" id="A0AA38MK33"/>
<evidence type="ECO:0000313" key="2">
    <source>
        <dbReference type="EMBL" id="KAJ3661280.1"/>
    </source>
</evidence>
<reference evidence="1" key="1">
    <citation type="journal article" date="2023" name="G3 (Bethesda)">
        <title>Whole genome assemblies of Zophobas morio and Tenebrio molitor.</title>
        <authorList>
            <person name="Kaur S."/>
            <person name="Stinson S.A."/>
            <person name="diCenzo G.C."/>
        </authorList>
    </citation>
    <scope>NUCLEOTIDE SEQUENCE</scope>
    <source>
        <strain evidence="1">QUZm001</strain>
    </source>
</reference>
<protein>
    <submittedName>
        <fullName evidence="1">Uncharacterized protein</fullName>
    </submittedName>
</protein>
<dbReference type="Proteomes" id="UP001168821">
    <property type="component" value="Unassembled WGS sequence"/>
</dbReference>
<keyword evidence="3" id="KW-1185">Reference proteome</keyword>
<accession>A0AA38MK33</accession>
<gene>
    <name evidence="2" type="ORF">Zmor_005682</name>
    <name evidence="1" type="ORF">Zmor_010611</name>
</gene>
<dbReference type="EMBL" id="JALNTZ010000003">
    <property type="protein sequence ID" value="KAJ3658897.1"/>
    <property type="molecule type" value="Genomic_DNA"/>
</dbReference>
<dbReference type="EMBL" id="JALNTZ010000002">
    <property type="protein sequence ID" value="KAJ3661280.1"/>
    <property type="molecule type" value="Genomic_DNA"/>
</dbReference>
<sequence>MLSVKENIDISRLHQGLAFLKQQSVGHWLKKSKVFTLEEVERFLGIDSDDEYLLQKVFFIVAEDVDDVEDMKGHKPRTFAINGSSSVPAIDIF</sequence>
<organism evidence="1 3">
    <name type="scientific">Zophobas morio</name>
    <dbReference type="NCBI Taxonomy" id="2755281"/>
    <lineage>
        <taxon>Eukaryota</taxon>
        <taxon>Metazoa</taxon>
        <taxon>Ecdysozoa</taxon>
        <taxon>Arthropoda</taxon>
        <taxon>Hexapoda</taxon>
        <taxon>Insecta</taxon>
        <taxon>Pterygota</taxon>
        <taxon>Neoptera</taxon>
        <taxon>Endopterygota</taxon>
        <taxon>Coleoptera</taxon>
        <taxon>Polyphaga</taxon>
        <taxon>Cucujiformia</taxon>
        <taxon>Tenebrionidae</taxon>
        <taxon>Zophobas</taxon>
    </lineage>
</organism>
<proteinExistence type="predicted"/>
<comment type="caution">
    <text evidence="1">The sequence shown here is derived from an EMBL/GenBank/DDBJ whole genome shotgun (WGS) entry which is preliminary data.</text>
</comment>